<proteinExistence type="predicted"/>
<evidence type="ECO:0000313" key="1">
    <source>
        <dbReference type="EMBL" id="SDC22041.1"/>
    </source>
</evidence>
<dbReference type="Proteomes" id="UP000199501">
    <property type="component" value="Unassembled WGS sequence"/>
</dbReference>
<dbReference type="EMBL" id="FMZZ01000001">
    <property type="protein sequence ID" value="SDC22041.1"/>
    <property type="molecule type" value="Genomic_DNA"/>
</dbReference>
<protein>
    <submittedName>
        <fullName evidence="1">Uncharacterized protein</fullName>
    </submittedName>
</protein>
<sequence>MADDCFVDVARANFRRTPGGVILGTVGRGQGFHTYDQLDDWYRGDLWGGERGVWMHWSVLGPPCGD</sequence>
<name>A0A1G6JTT0_9PSEU</name>
<keyword evidence="2" id="KW-1185">Reference proteome</keyword>
<dbReference type="STRING" id="1271860.SAMN05216174_101551"/>
<dbReference type="AlphaFoldDB" id="A0A1G6JTT0"/>
<accession>A0A1G6JTT0</accession>
<reference evidence="2" key="1">
    <citation type="submission" date="2016-10" db="EMBL/GenBank/DDBJ databases">
        <authorList>
            <person name="Varghese N."/>
            <person name="Submissions S."/>
        </authorList>
    </citation>
    <scope>NUCLEOTIDE SEQUENCE [LARGE SCALE GENOMIC DNA]</scope>
    <source>
        <strain evidence="2">IBRC-M 10403</strain>
    </source>
</reference>
<evidence type="ECO:0000313" key="2">
    <source>
        <dbReference type="Proteomes" id="UP000199501"/>
    </source>
</evidence>
<organism evidence="1 2">
    <name type="scientific">Actinokineospora iranica</name>
    <dbReference type="NCBI Taxonomy" id="1271860"/>
    <lineage>
        <taxon>Bacteria</taxon>
        <taxon>Bacillati</taxon>
        <taxon>Actinomycetota</taxon>
        <taxon>Actinomycetes</taxon>
        <taxon>Pseudonocardiales</taxon>
        <taxon>Pseudonocardiaceae</taxon>
        <taxon>Actinokineospora</taxon>
    </lineage>
</organism>
<gene>
    <name evidence="1" type="ORF">SAMN05216174_101551</name>
</gene>